<dbReference type="InterPro" id="IPR013783">
    <property type="entry name" value="Ig-like_fold"/>
</dbReference>
<evidence type="ECO:0000259" key="3">
    <source>
        <dbReference type="PROSITE" id="PS50835"/>
    </source>
</evidence>
<dbReference type="SUPFAM" id="SSF48726">
    <property type="entry name" value="Immunoglobulin"/>
    <property type="match status" value="1"/>
</dbReference>
<dbReference type="AlphaFoldDB" id="A0A6I8QYP8"/>
<dbReference type="InterPro" id="IPR050413">
    <property type="entry name" value="TCR_beta_variable"/>
</dbReference>
<keyword evidence="1" id="KW-0732">Signal</keyword>
<organism evidence="4">
    <name type="scientific">Xenopus tropicalis</name>
    <name type="common">Western clawed frog</name>
    <name type="synonym">Silurana tropicalis</name>
    <dbReference type="NCBI Taxonomy" id="8364"/>
    <lineage>
        <taxon>Eukaryota</taxon>
        <taxon>Metazoa</taxon>
        <taxon>Chordata</taxon>
        <taxon>Craniata</taxon>
        <taxon>Vertebrata</taxon>
        <taxon>Euteleostomi</taxon>
        <taxon>Amphibia</taxon>
        <taxon>Batrachia</taxon>
        <taxon>Anura</taxon>
        <taxon>Pipoidea</taxon>
        <taxon>Pipidae</taxon>
        <taxon>Xenopodinae</taxon>
        <taxon>Xenopus</taxon>
        <taxon>Silurana</taxon>
    </lineage>
</organism>
<reference evidence="4" key="1">
    <citation type="journal article" date="2010" name="Science">
        <title>The genome of the Western clawed frog Xenopus tropicalis.</title>
        <authorList>
            <person name="Hellsten U."/>
            <person name="Harland R.M."/>
            <person name="Gilchrist M.J."/>
            <person name="Hendrix D."/>
            <person name="Jurka J."/>
            <person name="Kapitonov V."/>
            <person name="Ovcharenko I."/>
            <person name="Putnam N.H."/>
            <person name="Shu S."/>
            <person name="Taher L."/>
            <person name="Blitz I.L."/>
            <person name="Blumberg B."/>
            <person name="Dichmann D.S."/>
            <person name="Dubchak I."/>
            <person name="Amaya E."/>
            <person name="Detter J.C."/>
            <person name="Fletcher R."/>
            <person name="Gerhard D.S."/>
            <person name="Goodstein D."/>
            <person name="Graves T."/>
            <person name="Grigoriev I.V."/>
            <person name="Grimwood J."/>
            <person name="Kawashima T."/>
            <person name="Lindquist E."/>
            <person name="Lucas S.M."/>
            <person name="Mead P.E."/>
            <person name="Mitros T."/>
            <person name="Ogino H."/>
            <person name="Ohta Y."/>
            <person name="Poliakov A.V."/>
            <person name="Pollet N."/>
            <person name="Robert J."/>
            <person name="Salamov A."/>
            <person name="Sater A.K."/>
            <person name="Schmutz J."/>
            <person name="Terry A."/>
            <person name="Vize P.D."/>
            <person name="Warren W.C."/>
            <person name="Wells D."/>
            <person name="Wills A."/>
            <person name="Wilson R.K."/>
            <person name="Zimmerman L.B."/>
            <person name="Zorn A.M."/>
            <person name="Grainger R."/>
            <person name="Grammer T."/>
            <person name="Khokha M.K."/>
            <person name="Richardson P.M."/>
            <person name="Rokhsar D.S."/>
        </authorList>
    </citation>
    <scope>NUCLEOTIDE SEQUENCE [LARGE SCALE GENOMIC DNA]</scope>
    <source>
        <strain evidence="4">Nigerian</strain>
    </source>
</reference>
<dbReference type="PROSITE" id="PS50835">
    <property type="entry name" value="IG_LIKE"/>
    <property type="match status" value="1"/>
</dbReference>
<dbReference type="Gene3D" id="2.60.40.10">
    <property type="entry name" value="Immunoglobulins"/>
    <property type="match status" value="1"/>
</dbReference>
<dbReference type="SMART" id="SM00406">
    <property type="entry name" value="IGv"/>
    <property type="match status" value="1"/>
</dbReference>
<dbReference type="InParanoid" id="A0A6I8QYP8"/>
<dbReference type="InterPro" id="IPR036179">
    <property type="entry name" value="Ig-like_dom_sf"/>
</dbReference>
<dbReference type="CDD" id="cd00099">
    <property type="entry name" value="IgV"/>
    <property type="match status" value="1"/>
</dbReference>
<sequence length="125" mass="13406">CHFLLGAPGSSNGSALRVCGCWRDGPVVQTPGFLLAQSGRNITIQCRHSDSTKLSKFWYRQEGGGALVLMGYSYTTSTIEMEEGFPGGKFSITPESVEHSVLSISAVSARDGATYYCARGHPVQN</sequence>
<evidence type="ECO:0000256" key="2">
    <source>
        <dbReference type="ARBA" id="ARBA00022859"/>
    </source>
</evidence>
<evidence type="ECO:0000256" key="1">
    <source>
        <dbReference type="ARBA" id="ARBA00022729"/>
    </source>
</evidence>
<dbReference type="Pfam" id="PF07686">
    <property type="entry name" value="V-set"/>
    <property type="match status" value="1"/>
</dbReference>
<dbReference type="GeneTree" id="ENSGT01150000287552"/>
<dbReference type="Ensembl" id="ENSXETT00000092899">
    <property type="protein sequence ID" value="ENSXETP00000077392"/>
    <property type="gene ID" value="ENSXETG00000036998"/>
</dbReference>
<reference evidence="4" key="2">
    <citation type="submission" date="2020-05" db="UniProtKB">
        <authorList>
            <consortium name="Ensembl"/>
        </authorList>
    </citation>
    <scope>IDENTIFICATION</scope>
</reference>
<dbReference type="InterPro" id="IPR007110">
    <property type="entry name" value="Ig-like_dom"/>
</dbReference>
<dbReference type="Bgee" id="ENSXETG00000036998">
    <property type="expression patterns" value="Expressed in ovary"/>
</dbReference>
<feature type="domain" description="Ig-like" evidence="3">
    <location>
        <begin position="26"/>
        <end position="125"/>
    </location>
</feature>
<protein>
    <recommendedName>
        <fullName evidence="3">Ig-like domain-containing protein</fullName>
    </recommendedName>
</protein>
<dbReference type="InterPro" id="IPR013106">
    <property type="entry name" value="Ig_V-set"/>
</dbReference>
<name>A0A6I8QYP8_XENTR</name>
<accession>A0A6I8QYP8</accession>
<dbReference type="PANTHER" id="PTHR23268">
    <property type="entry name" value="T-CELL RECEPTOR BETA CHAIN"/>
    <property type="match status" value="1"/>
</dbReference>
<dbReference type="PANTHER" id="PTHR23268:SF124">
    <property type="entry name" value="IG-LIKE DOMAIN-CONTAINING PROTEIN"/>
    <property type="match status" value="1"/>
</dbReference>
<proteinExistence type="predicted"/>
<keyword evidence="2" id="KW-0391">Immunity</keyword>
<evidence type="ECO:0000313" key="4">
    <source>
        <dbReference type="Ensembl" id="ENSXETP00000077392"/>
    </source>
</evidence>
<dbReference type="GO" id="GO:0002376">
    <property type="term" value="P:immune system process"/>
    <property type="evidence" value="ECO:0007669"/>
    <property type="project" value="UniProtKB-KW"/>
</dbReference>